<dbReference type="AlphaFoldDB" id="A0A238L6A7"/>
<proteinExistence type="predicted"/>
<reference evidence="1 2" key="1">
    <citation type="submission" date="2017-05" db="EMBL/GenBank/DDBJ databases">
        <authorList>
            <person name="Song R."/>
            <person name="Chenine A.L."/>
            <person name="Ruprecht R.M."/>
        </authorList>
    </citation>
    <scope>NUCLEOTIDE SEQUENCE [LARGE SCALE GENOMIC DNA]</scope>
    <source>
        <strain evidence="1 2">CECT 8898</strain>
    </source>
</reference>
<gene>
    <name evidence="1" type="ORF">MAA8898_04829</name>
</gene>
<keyword evidence="2" id="KW-1185">Reference proteome</keyword>
<protein>
    <submittedName>
        <fullName evidence="1">Uncharacterized protein</fullName>
    </submittedName>
</protein>
<evidence type="ECO:0000313" key="1">
    <source>
        <dbReference type="EMBL" id="SMX50518.1"/>
    </source>
</evidence>
<accession>A0A238L6A7</accession>
<organism evidence="1 2">
    <name type="scientific">Maliponia aquimaris</name>
    <dbReference type="NCBI Taxonomy" id="1673631"/>
    <lineage>
        <taxon>Bacteria</taxon>
        <taxon>Pseudomonadati</taxon>
        <taxon>Pseudomonadota</taxon>
        <taxon>Alphaproteobacteria</taxon>
        <taxon>Rhodobacterales</taxon>
        <taxon>Paracoccaceae</taxon>
        <taxon>Maliponia</taxon>
    </lineage>
</organism>
<dbReference type="RefSeq" id="WP_281252918.1">
    <property type="nucleotide sequence ID" value="NZ_FXYF01000023.1"/>
</dbReference>
<dbReference type="Proteomes" id="UP000207598">
    <property type="component" value="Unassembled WGS sequence"/>
</dbReference>
<dbReference type="EMBL" id="FXYF01000023">
    <property type="protein sequence ID" value="SMX50518.1"/>
    <property type="molecule type" value="Genomic_DNA"/>
</dbReference>
<sequence>MKAMFAGFAAAILIAAGAWYGLNQLGFSSAEVYSSPNVRLD</sequence>
<name>A0A238L6A7_9RHOB</name>
<evidence type="ECO:0000313" key="2">
    <source>
        <dbReference type="Proteomes" id="UP000207598"/>
    </source>
</evidence>